<keyword evidence="2" id="KW-1185">Reference proteome</keyword>
<organism evidence="1 2">
    <name type="scientific">Candidatus Kurthia intestinigallinarum</name>
    <dbReference type="NCBI Taxonomy" id="1562256"/>
    <lineage>
        <taxon>Bacteria</taxon>
        <taxon>Bacillati</taxon>
        <taxon>Bacillota</taxon>
        <taxon>Bacilli</taxon>
        <taxon>Bacillales</taxon>
        <taxon>Caryophanaceae</taxon>
        <taxon>Kurthia</taxon>
    </lineage>
</organism>
<name>A0A433RQI0_9BACL</name>
<reference evidence="1 2" key="1">
    <citation type="submission" date="2014-11" db="EMBL/GenBank/DDBJ databases">
        <title>Genome sequence and analysis of novel Kurthia sp.</title>
        <authorList>
            <person name="Lawson J.N."/>
            <person name="Gonzalez J.E."/>
            <person name="Rinauldi L."/>
            <person name="Xuan Z."/>
            <person name="Firman A."/>
            <person name="Shaddox L."/>
            <person name="Trudeau A."/>
            <person name="Shah S."/>
            <person name="Reiman D."/>
        </authorList>
    </citation>
    <scope>NUCLEOTIDE SEQUENCE [LARGE SCALE GENOMIC DNA]</scope>
    <source>
        <strain evidence="1 2">3B1D</strain>
    </source>
</reference>
<dbReference type="OrthoDB" id="2923196at2"/>
<evidence type="ECO:0000313" key="2">
    <source>
        <dbReference type="Proteomes" id="UP000288623"/>
    </source>
</evidence>
<proteinExistence type="predicted"/>
<comment type="caution">
    <text evidence="1">The sequence shown here is derived from an EMBL/GenBank/DDBJ whole genome shotgun (WGS) entry which is preliminary data.</text>
</comment>
<gene>
    <name evidence="1" type="ORF">QI30_15875</name>
</gene>
<evidence type="ECO:0000313" key="1">
    <source>
        <dbReference type="EMBL" id="RUS53035.1"/>
    </source>
</evidence>
<dbReference type="EMBL" id="JTFC01000041">
    <property type="protein sequence ID" value="RUS53035.1"/>
    <property type="molecule type" value="Genomic_DNA"/>
</dbReference>
<protein>
    <submittedName>
        <fullName evidence="1">Uncharacterized protein</fullName>
    </submittedName>
</protein>
<sequence length="103" mass="12250">MKNLTLQDIVNRKIQYIKNRSPEEKIDFEIYDRGSLKASVEILSDIETLDENAFVKKYLDFIQANKETKFILEEEIEEFDGYNNFIVSVLMLLNPIYEYDLDD</sequence>
<dbReference type="AlphaFoldDB" id="A0A433RQI0"/>
<dbReference type="RefSeq" id="WP_126991579.1">
    <property type="nucleotide sequence ID" value="NZ_JTFC01000041.1"/>
</dbReference>
<accession>A0A433RQI0</accession>
<dbReference type="Proteomes" id="UP000288623">
    <property type="component" value="Unassembled WGS sequence"/>
</dbReference>